<dbReference type="CDD" id="cd16922">
    <property type="entry name" value="HATPase_EvgS-ArcB-TorS-like"/>
    <property type="match status" value="2"/>
</dbReference>
<dbReference type="InterPro" id="IPR003661">
    <property type="entry name" value="HisK_dim/P_dom"/>
</dbReference>
<keyword evidence="9 19" id="KW-0418">Kinase</keyword>
<comment type="subcellular location">
    <subcellularLocation>
        <location evidence="2">Cell membrane</location>
    </subcellularLocation>
</comment>
<dbReference type="InterPro" id="IPR036890">
    <property type="entry name" value="HATPase_C_sf"/>
</dbReference>
<dbReference type="SUPFAM" id="SSF49785">
    <property type="entry name" value="Galactose-binding domain-like"/>
    <property type="match status" value="1"/>
</dbReference>
<dbReference type="PANTHER" id="PTHR43047:SF72">
    <property type="entry name" value="OSMOSENSING HISTIDINE PROTEIN KINASE SLN1"/>
    <property type="match status" value="1"/>
</dbReference>
<dbReference type="EMBL" id="CP025746">
    <property type="protein sequence ID" value="QAA30879.1"/>
    <property type="molecule type" value="Genomic_DNA"/>
</dbReference>
<feature type="transmembrane region" description="Helical" evidence="16">
    <location>
        <begin position="352"/>
        <end position="369"/>
    </location>
</feature>
<dbReference type="Gene3D" id="3.40.50.2300">
    <property type="match status" value="1"/>
</dbReference>
<dbReference type="Pfam" id="PF07695">
    <property type="entry name" value="7TMR-DISM_7TM"/>
    <property type="match status" value="1"/>
</dbReference>
<evidence type="ECO:0000256" key="15">
    <source>
        <dbReference type="SAM" id="Coils"/>
    </source>
</evidence>
<feature type="transmembrane region" description="Helical" evidence="16">
    <location>
        <begin position="202"/>
        <end position="221"/>
    </location>
</feature>
<gene>
    <name evidence="19" type="ORF">C1I91_03930</name>
</gene>
<keyword evidence="8" id="KW-0547">Nucleotide-binding</keyword>
<keyword evidence="5" id="KW-1003">Cell membrane</keyword>
<evidence type="ECO:0000256" key="16">
    <source>
        <dbReference type="SAM" id="Phobius"/>
    </source>
</evidence>
<dbReference type="SUPFAM" id="SSF55874">
    <property type="entry name" value="ATPase domain of HSP90 chaperone/DNA topoisomerase II/histidine kinase"/>
    <property type="match status" value="2"/>
</dbReference>
<evidence type="ECO:0000259" key="18">
    <source>
        <dbReference type="PROSITE" id="PS50110"/>
    </source>
</evidence>
<dbReference type="SMART" id="SM00387">
    <property type="entry name" value="HATPase_c"/>
    <property type="match status" value="2"/>
</dbReference>
<keyword evidence="6 14" id="KW-0597">Phosphoprotein</keyword>
<dbReference type="SMART" id="SM00448">
    <property type="entry name" value="REC"/>
    <property type="match status" value="1"/>
</dbReference>
<feature type="domain" description="Histidine kinase" evidence="17">
    <location>
        <begin position="872"/>
        <end position="1093"/>
    </location>
</feature>
<evidence type="ECO:0000256" key="4">
    <source>
        <dbReference type="ARBA" id="ARBA00018672"/>
    </source>
</evidence>
<dbReference type="FunFam" id="3.30.565.10:FF:000023">
    <property type="entry name" value="PAS domain-containing sensor histidine kinase"/>
    <property type="match status" value="1"/>
</dbReference>
<dbReference type="Gene3D" id="3.30.565.10">
    <property type="entry name" value="Histidine kinase-like ATPase, C-terminal domain"/>
    <property type="match status" value="2"/>
</dbReference>
<dbReference type="PROSITE" id="PS50110">
    <property type="entry name" value="RESPONSE_REGULATORY"/>
    <property type="match status" value="1"/>
</dbReference>
<dbReference type="EC" id="2.7.13.3" evidence="3"/>
<comment type="catalytic activity">
    <reaction evidence="1">
        <text>ATP + protein L-histidine = ADP + protein N-phospho-L-histidine.</text>
        <dbReference type="EC" id="2.7.13.3"/>
    </reaction>
</comment>
<comment type="function">
    <text evidence="13">May play the central regulatory role in sporulation. It may be an element of the effector pathway responsible for the activation of sporulation genes in response to nutritional stress. Spo0A may act in concert with spo0H (a sigma factor) to control the expression of some genes that are critical to the sporulation process.</text>
</comment>
<name>A0A410DP72_9CLOT</name>
<dbReference type="GO" id="GO:0005524">
    <property type="term" value="F:ATP binding"/>
    <property type="evidence" value="ECO:0007669"/>
    <property type="project" value="UniProtKB-KW"/>
</dbReference>
<dbReference type="CDD" id="cd00082">
    <property type="entry name" value="HisKA"/>
    <property type="match status" value="2"/>
</dbReference>
<evidence type="ECO:0000256" key="11">
    <source>
        <dbReference type="ARBA" id="ARBA00023012"/>
    </source>
</evidence>
<dbReference type="InterPro" id="IPR005467">
    <property type="entry name" value="His_kinase_dom"/>
</dbReference>
<dbReference type="InterPro" id="IPR011623">
    <property type="entry name" value="7TMR_DISM_rcpt_extracell_dom1"/>
</dbReference>
<dbReference type="InterPro" id="IPR003594">
    <property type="entry name" value="HATPase_dom"/>
</dbReference>
<dbReference type="InterPro" id="IPR008979">
    <property type="entry name" value="Galactose-bd-like_sf"/>
</dbReference>
<proteinExistence type="predicted"/>
<sequence>MKCFKSPKLRVSIMLFIIILLFGSLIMNSINIGKSSSLPQAKLGVIDLRNWNFQKDGLLNLSGQWEFYSGRLIEPQEFGKVALDNKQYSYIPGIFATQGYGTYRLKVLADRPEELYSLKIDYIQSAYKLWVNNNLVMSNGTVGDSKQSMIPQLLPKVGTLSSGNGEFYITLQVSNYYSKLGFIDNIVMGDQDKVSSYRDKKLAFDLFILGSTFIAALYNLGVFARRTKDKAPLYFSLVCLLVALRTMFIGERFFIMVFPNFNYQVSVKVMVLTFYIYIPFIILFINKCYGEILNRNLVRIAVGSGILYTLIVVLSPIKYYLEYILPFEGFALVMLLYMMYKIYSMYMISGKADYIALVGLFALFISRVNDILYEYSIIITTSLAPIGTLIFIIANYYVLAGRQSEAFNSLEVASEKLKSINKLRDDFLAVTSHELKTPLNGIIGLSQSLINNNALSHDDDENIKLINLSAKRLSNLVDDMMVFSRLKNDNIGLCIKPINISRIVDMVIRFLEISVKSKDINIINLVDNSVPYILADEDRIQQVLYNLLSNSIKFTHKGNIVIAYKVEKGYISISVEDQGIGIPSDKINDIFEIYKQVDGVSLNYGGTGIGLYITKKLVELHGGRIEVESNYGSGSKFTFTIPLCSEEQLIEYIIDEEEICLTEGCDENIIKNELNNEKQSSDQSEIGELNNKDSVSRVYSYKILIVDDEYVNLKVLENYLTEIPSSILIASTGKEALQVIEENEDIDLVILDMMMPDLLGYEVCERIRKKKNIFELPILIMTADRRIESIITSFQCGANDYLTKPFDKNELLARITTLLMLKSKVKETVNLSDQVLAANKEVESLNEQNEEQSKKVEALMEYDKIKTEFFTNISHELKTPLNVISSTIQLLNSLDKDKTLGDEKIKYYLSIMNQNSLRLLRLINNLIDSTKIDGGYLNLQLKNDNIVYVIEDICQSVTEYVNTKNISIIFDTDVEEKIMAFDEEKIERIILNLLSNAVKFTRENGSIFVNIYDKDDCIEISIKDTGIGIPKEMTEYIFERFAQVDKSITRQNEGSGIGLSLVKSLVEMHGGNIRVVSEVNVGSEFIIVMPAKVLEVDENSIAYKQIREDSKLKYDKSLSIEFSDIYL</sequence>
<evidence type="ECO:0000256" key="7">
    <source>
        <dbReference type="ARBA" id="ARBA00022679"/>
    </source>
</evidence>
<evidence type="ECO:0000259" key="17">
    <source>
        <dbReference type="PROSITE" id="PS50109"/>
    </source>
</evidence>
<evidence type="ECO:0000256" key="9">
    <source>
        <dbReference type="ARBA" id="ARBA00022777"/>
    </source>
</evidence>
<dbReference type="Gene3D" id="1.10.287.130">
    <property type="match status" value="2"/>
</dbReference>
<keyword evidence="7" id="KW-0808">Transferase</keyword>
<evidence type="ECO:0000256" key="2">
    <source>
        <dbReference type="ARBA" id="ARBA00004236"/>
    </source>
</evidence>
<dbReference type="Pfam" id="PF00072">
    <property type="entry name" value="Response_reg"/>
    <property type="match status" value="1"/>
</dbReference>
<dbReference type="SUPFAM" id="SSF47384">
    <property type="entry name" value="Homodimeric domain of signal transducing histidine kinase"/>
    <property type="match status" value="2"/>
</dbReference>
<dbReference type="InterPro" id="IPR036097">
    <property type="entry name" value="HisK_dim/P_sf"/>
</dbReference>
<evidence type="ECO:0000256" key="6">
    <source>
        <dbReference type="ARBA" id="ARBA00022553"/>
    </source>
</evidence>
<dbReference type="OrthoDB" id="9809348at2"/>
<evidence type="ECO:0000256" key="5">
    <source>
        <dbReference type="ARBA" id="ARBA00022475"/>
    </source>
</evidence>
<dbReference type="SUPFAM" id="SSF52172">
    <property type="entry name" value="CheY-like"/>
    <property type="match status" value="1"/>
</dbReference>
<dbReference type="InterPro" id="IPR001789">
    <property type="entry name" value="Sig_transdc_resp-reg_receiver"/>
</dbReference>
<keyword evidence="12 16" id="KW-0472">Membrane</keyword>
<evidence type="ECO:0000256" key="3">
    <source>
        <dbReference type="ARBA" id="ARBA00012438"/>
    </source>
</evidence>
<feature type="domain" description="Histidine kinase" evidence="17">
    <location>
        <begin position="430"/>
        <end position="645"/>
    </location>
</feature>
<dbReference type="PRINTS" id="PR00344">
    <property type="entry name" value="BCTRLSENSOR"/>
</dbReference>
<feature type="modified residue" description="4-aspartylphosphate" evidence="14">
    <location>
        <position position="752"/>
    </location>
</feature>
<feature type="coiled-coil region" evidence="15">
    <location>
        <begin position="828"/>
        <end position="862"/>
    </location>
</feature>
<feature type="transmembrane region" description="Helical" evidence="16">
    <location>
        <begin position="233"/>
        <end position="255"/>
    </location>
</feature>
<keyword evidence="11" id="KW-0902">Two-component regulatory system</keyword>
<dbReference type="PROSITE" id="PS50109">
    <property type="entry name" value="HIS_KIN"/>
    <property type="match status" value="2"/>
</dbReference>
<dbReference type="InterPro" id="IPR011006">
    <property type="entry name" value="CheY-like_superfamily"/>
</dbReference>
<dbReference type="GO" id="GO:0009927">
    <property type="term" value="F:histidine phosphotransfer kinase activity"/>
    <property type="evidence" value="ECO:0007669"/>
    <property type="project" value="TreeGrafter"/>
</dbReference>
<dbReference type="GO" id="GO:0005886">
    <property type="term" value="C:plasma membrane"/>
    <property type="evidence" value="ECO:0007669"/>
    <property type="project" value="UniProtKB-SubCell"/>
</dbReference>
<feature type="transmembrane region" description="Helical" evidence="16">
    <location>
        <begin position="297"/>
        <end position="317"/>
    </location>
</feature>
<accession>A0A410DP72</accession>
<evidence type="ECO:0000256" key="10">
    <source>
        <dbReference type="ARBA" id="ARBA00022840"/>
    </source>
</evidence>
<evidence type="ECO:0000256" key="13">
    <source>
        <dbReference type="ARBA" id="ARBA00024867"/>
    </source>
</evidence>
<protein>
    <recommendedName>
        <fullName evidence="4">Stage 0 sporulation protein A homolog</fullName>
        <ecNumber evidence="3">2.7.13.3</ecNumber>
    </recommendedName>
</protein>
<keyword evidence="20" id="KW-1185">Reference proteome</keyword>
<evidence type="ECO:0000256" key="12">
    <source>
        <dbReference type="ARBA" id="ARBA00023136"/>
    </source>
</evidence>
<reference evidence="19 20" key="1">
    <citation type="submission" date="2018-01" db="EMBL/GenBank/DDBJ databases">
        <title>Genome Sequencing and Assembly of Anaerobacter polyendosporus strain CT4.</title>
        <authorList>
            <person name="Tachaapaikoon C."/>
            <person name="Sutheeworapong S."/>
            <person name="Jenjaroenpun P."/>
            <person name="Wongsurawat T."/>
            <person name="Nookeaw I."/>
            <person name="Cheawchanlertfa P."/>
            <person name="Kosugi A."/>
            <person name="Cheevadhanarak S."/>
            <person name="Ratanakhanokchai K."/>
        </authorList>
    </citation>
    <scope>NUCLEOTIDE SEQUENCE [LARGE SCALE GENOMIC DNA]</scope>
    <source>
        <strain evidence="19 20">CT4</strain>
    </source>
</reference>
<dbReference type="Proteomes" id="UP000286268">
    <property type="component" value="Chromosome"/>
</dbReference>
<evidence type="ECO:0000256" key="8">
    <source>
        <dbReference type="ARBA" id="ARBA00022741"/>
    </source>
</evidence>
<dbReference type="PANTHER" id="PTHR43047">
    <property type="entry name" value="TWO-COMPONENT HISTIDINE PROTEIN KINASE"/>
    <property type="match status" value="1"/>
</dbReference>
<dbReference type="Pfam" id="PF00512">
    <property type="entry name" value="HisKA"/>
    <property type="match status" value="2"/>
</dbReference>
<feature type="transmembrane region" description="Helical" evidence="16">
    <location>
        <begin position="12"/>
        <end position="30"/>
    </location>
</feature>
<dbReference type="SMART" id="SM00388">
    <property type="entry name" value="HisKA"/>
    <property type="match status" value="2"/>
</dbReference>
<dbReference type="FunFam" id="3.30.565.10:FF:000037">
    <property type="entry name" value="Hybrid sensor histidine kinase/response regulator"/>
    <property type="match status" value="1"/>
</dbReference>
<dbReference type="KEGG" id="cmah:C1I91_03930"/>
<dbReference type="RefSeq" id="WP_128211326.1">
    <property type="nucleotide sequence ID" value="NZ_CP025746.1"/>
</dbReference>
<dbReference type="GO" id="GO:0000155">
    <property type="term" value="F:phosphorelay sensor kinase activity"/>
    <property type="evidence" value="ECO:0007669"/>
    <property type="project" value="InterPro"/>
</dbReference>
<feature type="domain" description="Response regulatory" evidence="18">
    <location>
        <begin position="702"/>
        <end position="819"/>
    </location>
</feature>
<feature type="transmembrane region" description="Helical" evidence="16">
    <location>
        <begin position="267"/>
        <end position="285"/>
    </location>
</feature>
<keyword evidence="16" id="KW-1133">Transmembrane helix</keyword>
<feature type="transmembrane region" description="Helical" evidence="16">
    <location>
        <begin position="375"/>
        <end position="399"/>
    </location>
</feature>
<evidence type="ECO:0000313" key="19">
    <source>
        <dbReference type="EMBL" id="QAA30879.1"/>
    </source>
</evidence>
<organism evidence="19 20">
    <name type="scientific">Clostridium manihotivorum</name>
    <dbReference type="NCBI Taxonomy" id="2320868"/>
    <lineage>
        <taxon>Bacteria</taxon>
        <taxon>Bacillati</taxon>
        <taxon>Bacillota</taxon>
        <taxon>Clostridia</taxon>
        <taxon>Eubacteriales</taxon>
        <taxon>Clostridiaceae</taxon>
        <taxon>Clostridium</taxon>
    </lineage>
</organism>
<keyword evidence="10" id="KW-0067">ATP-binding</keyword>
<dbReference type="AlphaFoldDB" id="A0A410DP72"/>
<evidence type="ECO:0000256" key="1">
    <source>
        <dbReference type="ARBA" id="ARBA00000085"/>
    </source>
</evidence>
<keyword evidence="16" id="KW-0812">Transmembrane</keyword>
<keyword evidence="15" id="KW-0175">Coiled coil</keyword>
<dbReference type="InterPro" id="IPR004358">
    <property type="entry name" value="Sig_transdc_His_kin-like_C"/>
</dbReference>
<evidence type="ECO:0000313" key="20">
    <source>
        <dbReference type="Proteomes" id="UP000286268"/>
    </source>
</evidence>
<dbReference type="Pfam" id="PF02518">
    <property type="entry name" value="HATPase_c"/>
    <property type="match status" value="2"/>
</dbReference>
<evidence type="ECO:0000256" key="14">
    <source>
        <dbReference type="PROSITE-ProRule" id="PRU00169"/>
    </source>
</evidence>